<dbReference type="InterPro" id="IPR058365">
    <property type="entry name" value="DUF8052"/>
</dbReference>
<feature type="domain" description="DUF8052" evidence="1">
    <location>
        <begin position="5"/>
        <end position="163"/>
    </location>
</feature>
<proteinExistence type="predicted"/>
<dbReference type="STRING" id="1122184.SAMN02745176_01140"/>
<dbReference type="OrthoDB" id="2836917at2"/>
<organism evidence="2 3">
    <name type="scientific">Lutispora thermophila DSM 19022</name>
    <dbReference type="NCBI Taxonomy" id="1122184"/>
    <lineage>
        <taxon>Bacteria</taxon>
        <taxon>Bacillati</taxon>
        <taxon>Bacillota</taxon>
        <taxon>Clostridia</taxon>
        <taxon>Lutisporales</taxon>
        <taxon>Lutisporaceae</taxon>
        <taxon>Lutispora</taxon>
    </lineage>
</organism>
<dbReference type="Proteomes" id="UP000184442">
    <property type="component" value="Unassembled WGS sequence"/>
</dbReference>
<protein>
    <recommendedName>
        <fullName evidence="1">DUF8052 domain-containing protein</fullName>
    </recommendedName>
</protein>
<gene>
    <name evidence="2" type="ORF">SAMN02745176_01140</name>
</gene>
<dbReference type="Pfam" id="PF26226">
    <property type="entry name" value="DUF8052"/>
    <property type="match status" value="1"/>
</dbReference>
<dbReference type="EMBL" id="FQZS01000007">
    <property type="protein sequence ID" value="SHI73391.1"/>
    <property type="molecule type" value="Genomic_DNA"/>
</dbReference>
<dbReference type="AlphaFoldDB" id="A0A1M6DJR9"/>
<evidence type="ECO:0000313" key="2">
    <source>
        <dbReference type="EMBL" id="SHI73391.1"/>
    </source>
</evidence>
<reference evidence="2 3" key="1">
    <citation type="submission" date="2016-11" db="EMBL/GenBank/DDBJ databases">
        <authorList>
            <person name="Jaros S."/>
            <person name="Januszkiewicz K."/>
            <person name="Wedrychowicz H."/>
        </authorList>
    </citation>
    <scope>NUCLEOTIDE SEQUENCE [LARGE SCALE GENOMIC DNA]</scope>
    <source>
        <strain evidence="2 3">DSM 19022</strain>
    </source>
</reference>
<sequence>MDSLSYIGNLYDRFSIYYNTSRNVNILNESIDILAQYKDIQGRTLLTQKDIIDSFETNEICYIKKIDNMDISSLTAFTEFLKKAIDTFVQPKRDHMCTYITGVLVTECPLNEDITRFVQKFKYSKSYLFSLHGWSEIRLLVINPDIEKIIANRPGKKVIKFYKF</sequence>
<evidence type="ECO:0000259" key="1">
    <source>
        <dbReference type="Pfam" id="PF26226"/>
    </source>
</evidence>
<name>A0A1M6DJR9_9FIRM</name>
<accession>A0A1M6DJR9</accession>
<evidence type="ECO:0000313" key="3">
    <source>
        <dbReference type="Proteomes" id="UP000184442"/>
    </source>
</evidence>
<keyword evidence="3" id="KW-1185">Reference proteome</keyword>
<dbReference type="RefSeq" id="WP_073025273.1">
    <property type="nucleotide sequence ID" value="NZ_FQZS01000007.1"/>
</dbReference>